<dbReference type="EMBL" id="UOGC01000091">
    <property type="protein sequence ID" value="VAX19603.1"/>
    <property type="molecule type" value="Genomic_DNA"/>
</dbReference>
<dbReference type="SMART" id="SM00481">
    <property type="entry name" value="POLIIIAc"/>
    <property type="match status" value="1"/>
</dbReference>
<evidence type="ECO:0000256" key="6">
    <source>
        <dbReference type="ARBA" id="ARBA00049244"/>
    </source>
</evidence>
<proteinExistence type="predicted"/>
<protein>
    <recommendedName>
        <fullName evidence="1">DNA-directed DNA polymerase</fullName>
        <ecNumber evidence="1">2.7.7.7</ecNumber>
    </recommendedName>
</protein>
<dbReference type="Gene3D" id="1.10.10.1600">
    <property type="entry name" value="Bacterial DNA polymerase III alpha subunit, thumb domain"/>
    <property type="match status" value="1"/>
</dbReference>
<name>A0A3B1C4T0_9ZZZZ</name>
<evidence type="ECO:0000256" key="2">
    <source>
        <dbReference type="ARBA" id="ARBA00022679"/>
    </source>
</evidence>
<dbReference type="InterPro" id="IPR040982">
    <property type="entry name" value="DNA_pol3_finger"/>
</dbReference>
<reference evidence="8" key="1">
    <citation type="submission" date="2018-06" db="EMBL/GenBank/DDBJ databases">
        <authorList>
            <person name="Zhirakovskaya E."/>
        </authorList>
    </citation>
    <scope>NUCLEOTIDE SEQUENCE</scope>
</reference>
<dbReference type="InterPro" id="IPR016195">
    <property type="entry name" value="Pol/histidinol_Pase-like"/>
</dbReference>
<dbReference type="GO" id="GO:0008408">
    <property type="term" value="F:3'-5' exonuclease activity"/>
    <property type="evidence" value="ECO:0007669"/>
    <property type="project" value="InterPro"/>
</dbReference>
<dbReference type="NCBIfam" id="NF004226">
    <property type="entry name" value="PRK05673.1"/>
    <property type="match status" value="1"/>
</dbReference>
<evidence type="ECO:0000256" key="5">
    <source>
        <dbReference type="ARBA" id="ARBA00022932"/>
    </source>
</evidence>
<evidence type="ECO:0000313" key="8">
    <source>
        <dbReference type="EMBL" id="VAX19603.1"/>
    </source>
</evidence>
<dbReference type="EC" id="2.7.7.7" evidence="1"/>
<dbReference type="Gene3D" id="1.10.150.870">
    <property type="match status" value="1"/>
</dbReference>
<evidence type="ECO:0000256" key="3">
    <source>
        <dbReference type="ARBA" id="ARBA00022695"/>
    </source>
</evidence>
<dbReference type="Pfam" id="PF02811">
    <property type="entry name" value="PHP"/>
    <property type="match status" value="1"/>
</dbReference>
<sequence>MKHSEFVHLHLHSQYSLLDGANRFDRLFEKASKEKAPAMALTDHGAMFGAIEFFESAMKAGIKPIIGCEMYVAPGSRSDRGQTPANSATSNAYHLILLVQNKKGYQNLCRLVSAGYMDGLYRGKPRIDKEILAEHSDGLIALSACLQGEVSRLLGLDRFEDAKASADFYSQTFPNRFYLEIQDHGIPLQKKVNHEMVKLAKATGLPLVATNDAHYLNREDAEAHDALLCIGTGALVSDEKRMRYHGDQFYLKSAEEMAALFPDQPEALKNTLEIADQCGFVFDTGKYYLPEYPIPADTTMASYLEQKARHGLDLRFIEATKIGKPVPEDKKKEYFDRLTWELDTINKMGFPGYFLITSDFIQHARNKGIPVGPGRGSAAGSMVAYALRITDLDPIEYGLIFERFLNPERISMPDIDIDFCMDRRGEVIDYVRERYGGQSHVAQIITFGTMKAKAVLRDVARVMNIPYAQADKIAKLIPNELKMTISKALEMEPRLKALQKEDENVAKLLTISRSLEGTTRHASTHAAGVVISPEPLTNFMPLYKASGDDADVTTQFQMKDVEKMGLLKMDFLGLRTLTVIDRAVKQIKENHDESFKISAIPLEDKKTFDLLRRAQTLGVFQLESSGMRDLIRKMKPTSFFDIIALVALFRPGPINSGMADQYVKRKHKHEKVEIAFQELEPILRETFGVIVYQEQVMKIANVLAGFSLGQADSLRKAMGKKDMNIMAEIRDKFVEGAVKKKHNREKVEKLWALLEMFGEYGFNKSHSACYALVAYQTAYLKAHYPAEYMAALITSEMDNSDKVLKYIQECRDMSIDLLPPDVNESMSDFTVRGSKIRFGLAAVKGIGVPSVSAIITAREEEGKFTSLLGFMEAVNPSSINKRVLEALVKCGALDSVNESRALLFASLEETYAIAQKTHRDRATGQASLFGGGAADGENSMLVSAPTKNIPEWTEKERLAYEKEALGFYISGHPLTEYMRDLKLFATFDTASLEQLENKAEIRFGGIIVGKKVQATKKGDTMAYITVEDLKGTVDAIVWPDLFSKSVGLLESDEPIFIKGTADVDEDRGSKIIAKEIMTFAEAREKFTNSVHVHMTTPGLEEETLAELRGLFDRHRGVCPVVLRFAVPGKGEISIRASGVAVSAGDQLIADIEQLLGSESVSLE</sequence>
<dbReference type="InterPro" id="IPR004805">
    <property type="entry name" value="DnaE2/DnaE/PolC"/>
</dbReference>
<dbReference type="InterPro" id="IPR041931">
    <property type="entry name" value="DNA_pol3_alpha_thumb_dom"/>
</dbReference>
<comment type="catalytic activity">
    <reaction evidence="6">
        <text>DNA(n) + a 2'-deoxyribonucleoside 5'-triphosphate = DNA(n+1) + diphosphate</text>
        <dbReference type="Rhea" id="RHEA:22508"/>
        <dbReference type="Rhea" id="RHEA-COMP:17339"/>
        <dbReference type="Rhea" id="RHEA-COMP:17340"/>
        <dbReference type="ChEBI" id="CHEBI:33019"/>
        <dbReference type="ChEBI" id="CHEBI:61560"/>
        <dbReference type="ChEBI" id="CHEBI:173112"/>
        <dbReference type="EC" id="2.7.7.7"/>
    </reaction>
</comment>
<dbReference type="InterPro" id="IPR003141">
    <property type="entry name" value="Pol/His_phosphatase_N"/>
</dbReference>
<dbReference type="Pfam" id="PF17657">
    <property type="entry name" value="DNA_pol3_finger"/>
    <property type="match status" value="1"/>
</dbReference>
<dbReference type="InterPro" id="IPR011708">
    <property type="entry name" value="DNA_pol3_alpha_NTPase_dom"/>
</dbReference>
<dbReference type="InterPro" id="IPR029460">
    <property type="entry name" value="DNAPol_HHH"/>
</dbReference>
<dbReference type="InterPro" id="IPR004013">
    <property type="entry name" value="PHP_dom"/>
</dbReference>
<keyword evidence="5" id="KW-0239">DNA-directed DNA polymerase</keyword>
<dbReference type="GO" id="GO:0006260">
    <property type="term" value="P:DNA replication"/>
    <property type="evidence" value="ECO:0007669"/>
    <property type="project" value="UniProtKB-KW"/>
</dbReference>
<keyword evidence="2 8" id="KW-0808">Transferase</keyword>
<dbReference type="PANTHER" id="PTHR32294:SF0">
    <property type="entry name" value="DNA POLYMERASE III SUBUNIT ALPHA"/>
    <property type="match status" value="1"/>
</dbReference>
<dbReference type="GO" id="GO:0003887">
    <property type="term" value="F:DNA-directed DNA polymerase activity"/>
    <property type="evidence" value="ECO:0007669"/>
    <property type="project" value="UniProtKB-KW"/>
</dbReference>
<gene>
    <name evidence="8" type="ORF">MNBD_NITROSPINAE01-201</name>
</gene>
<dbReference type="Pfam" id="PF14579">
    <property type="entry name" value="HHH_6"/>
    <property type="match status" value="1"/>
</dbReference>
<dbReference type="NCBIfam" id="NF005298">
    <property type="entry name" value="PRK06826.1"/>
    <property type="match status" value="1"/>
</dbReference>
<accession>A0A3B1C4T0</accession>
<dbReference type="CDD" id="cd12113">
    <property type="entry name" value="PHP_PolIIIA_DnaE3"/>
    <property type="match status" value="1"/>
</dbReference>
<dbReference type="SUPFAM" id="SSF89550">
    <property type="entry name" value="PHP domain-like"/>
    <property type="match status" value="1"/>
</dbReference>
<organism evidence="8">
    <name type="scientific">hydrothermal vent metagenome</name>
    <dbReference type="NCBI Taxonomy" id="652676"/>
    <lineage>
        <taxon>unclassified sequences</taxon>
        <taxon>metagenomes</taxon>
        <taxon>ecological metagenomes</taxon>
    </lineage>
</organism>
<dbReference type="AlphaFoldDB" id="A0A3B1C4T0"/>
<keyword evidence="3 8" id="KW-0548">Nucleotidyltransferase</keyword>
<dbReference type="PANTHER" id="PTHR32294">
    <property type="entry name" value="DNA POLYMERASE III SUBUNIT ALPHA"/>
    <property type="match status" value="1"/>
</dbReference>
<evidence type="ECO:0000259" key="7">
    <source>
        <dbReference type="SMART" id="SM00481"/>
    </source>
</evidence>
<dbReference type="Gene3D" id="3.20.20.140">
    <property type="entry name" value="Metal-dependent hydrolases"/>
    <property type="match status" value="1"/>
</dbReference>
<dbReference type="Pfam" id="PF07733">
    <property type="entry name" value="DNA_pol3_alpha"/>
    <property type="match status" value="1"/>
</dbReference>
<evidence type="ECO:0000256" key="1">
    <source>
        <dbReference type="ARBA" id="ARBA00012417"/>
    </source>
</evidence>
<evidence type="ECO:0000256" key="4">
    <source>
        <dbReference type="ARBA" id="ARBA00022705"/>
    </source>
</evidence>
<keyword evidence="4" id="KW-0235">DNA replication</keyword>
<feature type="domain" description="Polymerase/histidinol phosphatase N-terminal" evidence="7">
    <location>
        <begin position="7"/>
        <end position="74"/>
    </location>
</feature>
<dbReference type="CDD" id="cd04485">
    <property type="entry name" value="DnaE_OBF"/>
    <property type="match status" value="1"/>
</dbReference>
<dbReference type="NCBIfam" id="TIGR00594">
    <property type="entry name" value="polc"/>
    <property type="match status" value="1"/>
</dbReference>